<dbReference type="Pfam" id="PF00059">
    <property type="entry name" value="Lectin_C"/>
    <property type="match status" value="1"/>
</dbReference>
<evidence type="ECO:0000259" key="6">
    <source>
        <dbReference type="PROSITE" id="PS50041"/>
    </source>
</evidence>
<dbReference type="Proteomes" id="UP000887575">
    <property type="component" value="Unassembled WGS sequence"/>
</dbReference>
<feature type="chain" id="PRO_5042093138" description="C-type lectin domain-containing protein" evidence="5">
    <location>
        <begin position="27"/>
        <end position="334"/>
    </location>
</feature>
<comment type="subunit">
    <text evidence="2">Homodimer; disulfide-linked.</text>
</comment>
<evidence type="ECO:0000256" key="5">
    <source>
        <dbReference type="SAM" id="SignalP"/>
    </source>
</evidence>
<organism evidence="7 8">
    <name type="scientific">Mesorhabditis belari</name>
    <dbReference type="NCBI Taxonomy" id="2138241"/>
    <lineage>
        <taxon>Eukaryota</taxon>
        <taxon>Metazoa</taxon>
        <taxon>Ecdysozoa</taxon>
        <taxon>Nematoda</taxon>
        <taxon>Chromadorea</taxon>
        <taxon>Rhabditida</taxon>
        <taxon>Rhabditina</taxon>
        <taxon>Rhabditomorpha</taxon>
        <taxon>Rhabditoidea</taxon>
        <taxon>Rhabditidae</taxon>
        <taxon>Mesorhabditinae</taxon>
        <taxon>Mesorhabditis</taxon>
    </lineage>
</organism>
<dbReference type="GO" id="GO:0005179">
    <property type="term" value="F:hormone activity"/>
    <property type="evidence" value="ECO:0007669"/>
    <property type="project" value="UniProtKB-KW"/>
</dbReference>
<comment type="similarity">
    <text evidence="1">Belongs to the stanniocalcin family.</text>
</comment>
<dbReference type="InterPro" id="IPR016187">
    <property type="entry name" value="CTDL_fold"/>
</dbReference>
<name>A0AAF3EKT0_9BILA</name>
<dbReference type="InterPro" id="IPR001304">
    <property type="entry name" value="C-type_lectin-like"/>
</dbReference>
<reference evidence="8" key="1">
    <citation type="submission" date="2024-02" db="UniProtKB">
        <authorList>
            <consortium name="WormBaseParasite"/>
        </authorList>
    </citation>
    <scope>IDENTIFICATION</scope>
</reference>
<feature type="signal peptide" evidence="5">
    <location>
        <begin position="1"/>
        <end position="26"/>
    </location>
</feature>
<dbReference type="WBParaSite" id="MBELARI_LOCUS14642">
    <property type="protein sequence ID" value="MBELARI_LOCUS14642"/>
    <property type="gene ID" value="MBELARI_LOCUS14642"/>
</dbReference>
<evidence type="ECO:0000256" key="4">
    <source>
        <dbReference type="ARBA" id="ARBA00023157"/>
    </source>
</evidence>
<dbReference type="PROSITE" id="PS50041">
    <property type="entry name" value="C_TYPE_LECTIN_2"/>
    <property type="match status" value="1"/>
</dbReference>
<dbReference type="InterPro" id="IPR016186">
    <property type="entry name" value="C-type_lectin-like/link_sf"/>
</dbReference>
<evidence type="ECO:0000313" key="7">
    <source>
        <dbReference type="Proteomes" id="UP000887575"/>
    </source>
</evidence>
<sequence>MNRLLKMKSISTICLFVVLPIVSTQSNTTAAPDCQGCQAYQCLDDSIAHCGPTGYPIAFGLFYCKRFDQYYDEFNSAGKAFADCVKPALLDFVQSYLNNVNGPVNCNDLENKALDSHVPIFLGCNFCNVWLSNLPTFTKILYTALNQDRCWLGAQRSSADKPWSWSDGTTMDYQRFGTPDEKGNCAFLDSRDLLWKEGDCTSKFFFFCSTQPLSPITTQKPLICQPSELQPLYNCRQGLCCKAGCHQSSHDGHFYALYLTGGHRLEDNGELIWTDGTTNDFQMKQCSNDTRLNSTIMIVAFSCNPGNDCGFPGIWWIYRLIPTDIIPYFVCKKK</sequence>
<dbReference type="AlphaFoldDB" id="A0AAF3EKT0"/>
<dbReference type="GO" id="GO:0006874">
    <property type="term" value="P:intracellular calcium ion homeostasis"/>
    <property type="evidence" value="ECO:0007669"/>
    <property type="project" value="TreeGrafter"/>
</dbReference>
<keyword evidence="5" id="KW-0732">Signal</keyword>
<dbReference type="PANTHER" id="PTHR11245:SF6">
    <property type="entry name" value="DUF19 DOMAIN-CONTAINING PROTEIN"/>
    <property type="match status" value="1"/>
</dbReference>
<dbReference type="InterPro" id="IPR004978">
    <property type="entry name" value="Stanniocalcin"/>
</dbReference>
<proteinExistence type="inferred from homology"/>
<evidence type="ECO:0000313" key="8">
    <source>
        <dbReference type="WBParaSite" id="MBELARI_LOCUS14642"/>
    </source>
</evidence>
<dbReference type="Gene3D" id="3.10.100.10">
    <property type="entry name" value="Mannose-Binding Protein A, subunit A"/>
    <property type="match status" value="1"/>
</dbReference>
<dbReference type="SUPFAM" id="SSF56436">
    <property type="entry name" value="C-type lectin-like"/>
    <property type="match status" value="1"/>
</dbReference>
<evidence type="ECO:0000256" key="1">
    <source>
        <dbReference type="ARBA" id="ARBA00008693"/>
    </source>
</evidence>
<dbReference type="GO" id="GO:0005615">
    <property type="term" value="C:extracellular space"/>
    <property type="evidence" value="ECO:0007669"/>
    <property type="project" value="TreeGrafter"/>
</dbReference>
<dbReference type="PANTHER" id="PTHR11245">
    <property type="entry name" value="STANNIOCALCIN"/>
    <property type="match status" value="1"/>
</dbReference>
<accession>A0AAF3EKT0</accession>
<keyword evidence="3" id="KW-0372">Hormone</keyword>
<keyword evidence="7" id="KW-1185">Reference proteome</keyword>
<dbReference type="CDD" id="cd00037">
    <property type="entry name" value="CLECT"/>
    <property type="match status" value="1"/>
</dbReference>
<evidence type="ECO:0000256" key="3">
    <source>
        <dbReference type="ARBA" id="ARBA00022702"/>
    </source>
</evidence>
<protein>
    <recommendedName>
        <fullName evidence="6">C-type lectin domain-containing protein</fullName>
    </recommendedName>
</protein>
<keyword evidence="4" id="KW-1015">Disulfide bond</keyword>
<feature type="domain" description="C-type lectin" evidence="6">
    <location>
        <begin position="151"/>
        <end position="209"/>
    </location>
</feature>
<evidence type="ECO:0000256" key="2">
    <source>
        <dbReference type="ARBA" id="ARBA00011748"/>
    </source>
</evidence>